<dbReference type="Proteomes" id="UP000266861">
    <property type="component" value="Unassembled WGS sequence"/>
</dbReference>
<reference evidence="1 2" key="1">
    <citation type="submission" date="2018-08" db="EMBL/GenBank/DDBJ databases">
        <title>Genome and evolution of the arbuscular mycorrhizal fungus Diversispora epigaea (formerly Glomus versiforme) and its bacterial endosymbionts.</title>
        <authorList>
            <person name="Sun X."/>
            <person name="Fei Z."/>
            <person name="Harrison M."/>
        </authorList>
    </citation>
    <scope>NUCLEOTIDE SEQUENCE [LARGE SCALE GENOMIC DNA]</scope>
    <source>
        <strain evidence="1 2">IT104</strain>
    </source>
</reference>
<evidence type="ECO:0000313" key="2">
    <source>
        <dbReference type="Proteomes" id="UP000266861"/>
    </source>
</evidence>
<protein>
    <submittedName>
        <fullName evidence="1">Uncharacterized protein</fullName>
    </submittedName>
</protein>
<evidence type="ECO:0000313" key="1">
    <source>
        <dbReference type="EMBL" id="RHZ77551.1"/>
    </source>
</evidence>
<comment type="caution">
    <text evidence="1">The sequence shown here is derived from an EMBL/GenBank/DDBJ whole genome shotgun (WGS) entry which is preliminary data.</text>
</comment>
<keyword evidence="2" id="KW-1185">Reference proteome</keyword>
<proteinExistence type="predicted"/>
<sequence length="96" mass="10840">MPCYADEKEDTKLLVVWALGSYPAGRDDYDIEMTLFAPVNMDDRDNETQAIFKKDNFFSVGGKIMMVSTSTHVTLLTKVVEFHEGILGRDSSRDSK</sequence>
<dbReference type="EMBL" id="PQFF01000166">
    <property type="protein sequence ID" value="RHZ77551.1"/>
    <property type="molecule type" value="Genomic_DNA"/>
</dbReference>
<name>A0A397INN2_9GLOM</name>
<dbReference type="AlphaFoldDB" id="A0A397INN2"/>
<gene>
    <name evidence="1" type="ORF">Glove_176g34</name>
</gene>
<organism evidence="1 2">
    <name type="scientific">Diversispora epigaea</name>
    <dbReference type="NCBI Taxonomy" id="1348612"/>
    <lineage>
        <taxon>Eukaryota</taxon>
        <taxon>Fungi</taxon>
        <taxon>Fungi incertae sedis</taxon>
        <taxon>Mucoromycota</taxon>
        <taxon>Glomeromycotina</taxon>
        <taxon>Glomeromycetes</taxon>
        <taxon>Diversisporales</taxon>
        <taxon>Diversisporaceae</taxon>
        <taxon>Diversispora</taxon>
    </lineage>
</organism>
<accession>A0A397INN2</accession>
<dbReference type="OrthoDB" id="2410485at2759"/>